<name>A0AAV4AJJ4_9GAST</name>
<comment type="caution">
    <text evidence="1">The sequence shown here is derived from an EMBL/GenBank/DDBJ whole genome shotgun (WGS) entry which is preliminary data.</text>
</comment>
<sequence length="50" mass="5400">CTARLSHAFRPLRQARVLAAELEPTSDLADLRANSLSSAPQGLAIITYSF</sequence>
<protein>
    <submittedName>
        <fullName evidence="1">Uncharacterized protein</fullName>
    </submittedName>
</protein>
<dbReference type="AlphaFoldDB" id="A0AAV4AJJ4"/>
<organism evidence="1 2">
    <name type="scientific">Plakobranchus ocellatus</name>
    <dbReference type="NCBI Taxonomy" id="259542"/>
    <lineage>
        <taxon>Eukaryota</taxon>
        <taxon>Metazoa</taxon>
        <taxon>Spiralia</taxon>
        <taxon>Lophotrochozoa</taxon>
        <taxon>Mollusca</taxon>
        <taxon>Gastropoda</taxon>
        <taxon>Heterobranchia</taxon>
        <taxon>Euthyneura</taxon>
        <taxon>Panpulmonata</taxon>
        <taxon>Sacoglossa</taxon>
        <taxon>Placobranchoidea</taxon>
        <taxon>Plakobranchidae</taxon>
        <taxon>Plakobranchus</taxon>
    </lineage>
</organism>
<proteinExistence type="predicted"/>
<dbReference type="EMBL" id="BLXT01004272">
    <property type="protein sequence ID" value="GFO11351.1"/>
    <property type="molecule type" value="Genomic_DNA"/>
</dbReference>
<feature type="non-terminal residue" evidence="1">
    <location>
        <position position="1"/>
    </location>
</feature>
<evidence type="ECO:0000313" key="1">
    <source>
        <dbReference type="EMBL" id="GFO11351.1"/>
    </source>
</evidence>
<keyword evidence="2" id="KW-1185">Reference proteome</keyword>
<accession>A0AAV4AJJ4</accession>
<reference evidence="1 2" key="1">
    <citation type="journal article" date="2021" name="Elife">
        <title>Chloroplast acquisition without the gene transfer in kleptoplastic sea slugs, Plakobranchus ocellatus.</title>
        <authorList>
            <person name="Maeda T."/>
            <person name="Takahashi S."/>
            <person name="Yoshida T."/>
            <person name="Shimamura S."/>
            <person name="Takaki Y."/>
            <person name="Nagai Y."/>
            <person name="Toyoda A."/>
            <person name="Suzuki Y."/>
            <person name="Arimoto A."/>
            <person name="Ishii H."/>
            <person name="Satoh N."/>
            <person name="Nishiyama T."/>
            <person name="Hasebe M."/>
            <person name="Maruyama T."/>
            <person name="Minagawa J."/>
            <person name="Obokata J."/>
            <person name="Shigenobu S."/>
        </authorList>
    </citation>
    <scope>NUCLEOTIDE SEQUENCE [LARGE SCALE GENOMIC DNA]</scope>
</reference>
<evidence type="ECO:0000313" key="2">
    <source>
        <dbReference type="Proteomes" id="UP000735302"/>
    </source>
</evidence>
<dbReference type="Proteomes" id="UP000735302">
    <property type="component" value="Unassembled WGS sequence"/>
</dbReference>
<gene>
    <name evidence="1" type="ORF">PoB_003785600</name>
</gene>